<proteinExistence type="predicted"/>
<organism evidence="3 4">
    <name type="scientific">Spirosoma foliorum</name>
    <dbReference type="NCBI Taxonomy" id="2710596"/>
    <lineage>
        <taxon>Bacteria</taxon>
        <taxon>Pseudomonadati</taxon>
        <taxon>Bacteroidota</taxon>
        <taxon>Cytophagia</taxon>
        <taxon>Cytophagales</taxon>
        <taxon>Cytophagaceae</taxon>
        <taxon>Spirosoma</taxon>
    </lineage>
</organism>
<feature type="domain" description="4'-phosphopantetheinyl transferase" evidence="2">
    <location>
        <begin position="2"/>
        <end position="101"/>
    </location>
</feature>
<dbReference type="Gene3D" id="3.90.470.20">
    <property type="entry name" value="4'-phosphopantetheinyl transferase domain"/>
    <property type="match status" value="1"/>
</dbReference>
<dbReference type="RefSeq" id="WP_182459253.1">
    <property type="nucleotide sequence ID" value="NZ_CP059732.1"/>
</dbReference>
<evidence type="ECO:0000256" key="1">
    <source>
        <dbReference type="ARBA" id="ARBA00022679"/>
    </source>
</evidence>
<dbReference type="InterPro" id="IPR008278">
    <property type="entry name" value="4-PPantetheinyl_Trfase_dom"/>
</dbReference>
<evidence type="ECO:0000313" key="3">
    <source>
        <dbReference type="EMBL" id="QMW01977.1"/>
    </source>
</evidence>
<gene>
    <name evidence="3" type="ORF">H3H32_29210</name>
</gene>
<dbReference type="InterPro" id="IPR037143">
    <property type="entry name" value="4-PPantetheinyl_Trfase_dom_sf"/>
</dbReference>
<dbReference type="Proteomes" id="UP000515369">
    <property type="component" value="Chromosome"/>
</dbReference>
<sequence length="203" mass="22967">MIGNDIVDTAQAKRESNWQRRGFLEKLFTTHEQGLILSASNPERLVWTLWSMKESAYKVSVRETGKRAFAPKKLICSITSLSEETVEGTVFYQKAYQTKSSISPQHIATVAILANTELTFHQEIIQFSNSTYQHQNARIQEDIQQYCVDYLAIPPANSYLQKDQNGIPALLVIKPSGEQLSIPISISHHGHYGSFVIDCTHRL</sequence>
<protein>
    <submittedName>
        <fullName evidence="3">4-phosphopantetheinyl transferase family protein</fullName>
    </submittedName>
</protein>
<dbReference type="AlphaFoldDB" id="A0A7G5GSY5"/>
<evidence type="ECO:0000313" key="4">
    <source>
        <dbReference type="Proteomes" id="UP000515369"/>
    </source>
</evidence>
<dbReference type="GO" id="GO:0000287">
    <property type="term" value="F:magnesium ion binding"/>
    <property type="evidence" value="ECO:0007669"/>
    <property type="project" value="InterPro"/>
</dbReference>
<dbReference type="Pfam" id="PF01648">
    <property type="entry name" value="ACPS"/>
    <property type="match status" value="1"/>
</dbReference>
<name>A0A7G5GSY5_9BACT</name>
<dbReference type="EMBL" id="CP059732">
    <property type="protein sequence ID" value="QMW01977.1"/>
    <property type="molecule type" value="Genomic_DNA"/>
</dbReference>
<keyword evidence="4" id="KW-1185">Reference proteome</keyword>
<reference evidence="3 4" key="1">
    <citation type="submission" date="2020-07" db="EMBL/GenBank/DDBJ databases">
        <title>Spirosoma foliorum sp. nov., isolated from the leaves on the Nejang mountain Korea, Republic of.</title>
        <authorList>
            <person name="Ho H."/>
            <person name="Lee Y.-J."/>
            <person name="Nurcahyanto D.-A."/>
            <person name="Kim S.-G."/>
        </authorList>
    </citation>
    <scope>NUCLEOTIDE SEQUENCE [LARGE SCALE GENOMIC DNA]</scope>
    <source>
        <strain evidence="3 4">PL0136</strain>
    </source>
</reference>
<dbReference type="SUPFAM" id="SSF56214">
    <property type="entry name" value="4'-phosphopantetheinyl transferase"/>
    <property type="match status" value="1"/>
</dbReference>
<accession>A0A7G5GSY5</accession>
<dbReference type="KEGG" id="sfol:H3H32_29210"/>
<keyword evidence="1 3" id="KW-0808">Transferase</keyword>
<evidence type="ECO:0000259" key="2">
    <source>
        <dbReference type="Pfam" id="PF01648"/>
    </source>
</evidence>
<dbReference type="GO" id="GO:0008897">
    <property type="term" value="F:holo-[acyl-carrier-protein] synthase activity"/>
    <property type="evidence" value="ECO:0007669"/>
    <property type="project" value="InterPro"/>
</dbReference>